<name>A0A1G8RTT5_9BACI</name>
<evidence type="ECO:0000313" key="1">
    <source>
        <dbReference type="EMBL" id="SDJ20366.1"/>
    </source>
</evidence>
<dbReference type="Proteomes" id="UP000198853">
    <property type="component" value="Unassembled WGS sequence"/>
</dbReference>
<dbReference type="EMBL" id="FNEN01000020">
    <property type="protein sequence ID" value="SDJ20366.1"/>
    <property type="molecule type" value="Genomic_DNA"/>
</dbReference>
<organism evidence="1 2">
    <name type="scientific">Natribacillus halophilus</name>
    <dbReference type="NCBI Taxonomy" id="549003"/>
    <lineage>
        <taxon>Bacteria</taxon>
        <taxon>Bacillati</taxon>
        <taxon>Bacillota</taxon>
        <taxon>Bacilli</taxon>
        <taxon>Bacillales</taxon>
        <taxon>Bacillaceae</taxon>
        <taxon>Natribacillus</taxon>
    </lineage>
</organism>
<dbReference type="RefSeq" id="WP_090399690.1">
    <property type="nucleotide sequence ID" value="NZ_FNEN01000020.1"/>
</dbReference>
<reference evidence="1 2" key="1">
    <citation type="submission" date="2016-10" db="EMBL/GenBank/DDBJ databases">
        <authorList>
            <person name="de Groot N.N."/>
        </authorList>
    </citation>
    <scope>NUCLEOTIDE SEQUENCE [LARGE SCALE GENOMIC DNA]</scope>
    <source>
        <strain evidence="1 2">DSM 21771</strain>
    </source>
</reference>
<evidence type="ECO:0000313" key="2">
    <source>
        <dbReference type="Proteomes" id="UP000198853"/>
    </source>
</evidence>
<proteinExistence type="predicted"/>
<protein>
    <submittedName>
        <fullName evidence="1">Uncharacterized protein</fullName>
    </submittedName>
</protein>
<accession>A0A1G8RTT5</accession>
<sequence length="85" mass="9788">MSELKRIKDNAVVENVFETGNDMTYEKVKYLQEGDFDHILEQTEKAERYERALEYIAGVKDAPYYALTIYDAVSEAVEALEGDDE</sequence>
<dbReference type="AlphaFoldDB" id="A0A1G8RTT5"/>
<gene>
    <name evidence="1" type="ORF">SAMN04488123_12042</name>
</gene>
<keyword evidence="2" id="KW-1185">Reference proteome</keyword>